<feature type="transmembrane region" description="Helical" evidence="1">
    <location>
        <begin position="40"/>
        <end position="60"/>
    </location>
</feature>
<dbReference type="EMBL" id="VJZE01000022">
    <property type="protein sequence ID" value="MPY39474.1"/>
    <property type="molecule type" value="Genomic_DNA"/>
</dbReference>
<dbReference type="RefSeq" id="WP_322722637.1">
    <property type="nucleotide sequence ID" value="NZ_BAABEQ010000022.1"/>
</dbReference>
<feature type="transmembrane region" description="Helical" evidence="1">
    <location>
        <begin position="6"/>
        <end position="28"/>
    </location>
</feature>
<proteinExistence type="predicted"/>
<reference evidence="2 3" key="1">
    <citation type="submission" date="2019-07" db="EMBL/GenBank/DDBJ databases">
        <title>New species of Amycolatopsis and Streptomyces.</title>
        <authorList>
            <person name="Duangmal K."/>
            <person name="Teo W.F.A."/>
            <person name="Lipun K."/>
        </authorList>
    </citation>
    <scope>NUCLEOTIDE SEQUENCE [LARGE SCALE GENOMIC DNA]</scope>
    <source>
        <strain evidence="2 3">TISTR 2346</strain>
    </source>
</reference>
<gene>
    <name evidence="2" type="ORF">FNH04_05975</name>
</gene>
<keyword evidence="3" id="KW-1185">Reference proteome</keyword>
<feature type="transmembrane region" description="Helical" evidence="1">
    <location>
        <begin position="149"/>
        <end position="169"/>
    </location>
</feature>
<feature type="transmembrane region" description="Helical" evidence="1">
    <location>
        <begin position="66"/>
        <end position="84"/>
    </location>
</feature>
<dbReference type="AlphaFoldDB" id="A0A5N8VZE7"/>
<organism evidence="2 3">
    <name type="scientific">Streptomyces phyllanthi</name>
    <dbReference type="NCBI Taxonomy" id="1803180"/>
    <lineage>
        <taxon>Bacteria</taxon>
        <taxon>Bacillati</taxon>
        <taxon>Actinomycetota</taxon>
        <taxon>Actinomycetes</taxon>
        <taxon>Kitasatosporales</taxon>
        <taxon>Streptomycetaceae</taxon>
        <taxon>Streptomyces</taxon>
    </lineage>
</organism>
<name>A0A5N8VZE7_9ACTN</name>
<keyword evidence="1" id="KW-0472">Membrane</keyword>
<evidence type="ECO:0000256" key="1">
    <source>
        <dbReference type="SAM" id="Phobius"/>
    </source>
</evidence>
<evidence type="ECO:0000313" key="3">
    <source>
        <dbReference type="Proteomes" id="UP000326979"/>
    </source>
</evidence>
<protein>
    <submittedName>
        <fullName evidence="2">Uncharacterized protein</fullName>
    </submittedName>
</protein>
<feature type="transmembrane region" description="Helical" evidence="1">
    <location>
        <begin position="120"/>
        <end position="143"/>
    </location>
</feature>
<comment type="caution">
    <text evidence="2">The sequence shown here is derived from an EMBL/GenBank/DDBJ whole genome shotgun (WGS) entry which is preliminary data.</text>
</comment>
<keyword evidence="1" id="KW-1133">Transmembrane helix</keyword>
<sequence length="186" mass="19158">MFHAVLGMGVAVVTASGCVWYVPALADLRAGADRPVSRRITAAACVTGWGTAASFVPLLIVHLAWWALGAVAVVGATATAGLRIRAGAQRRYEAREIARHWAALSDTSPPGHRSHARSRYVFAALTGSGLVAAVVTAAVLLAAGPEDGLDWLLAAVAPAVIVGVFLAVASMYTRAARRDVAGHAGR</sequence>
<dbReference type="Proteomes" id="UP000326979">
    <property type="component" value="Unassembled WGS sequence"/>
</dbReference>
<keyword evidence="1" id="KW-0812">Transmembrane</keyword>
<evidence type="ECO:0000313" key="2">
    <source>
        <dbReference type="EMBL" id="MPY39474.1"/>
    </source>
</evidence>
<accession>A0A5N8VZE7</accession>